<feature type="compositionally biased region" description="Low complexity" evidence="1">
    <location>
        <begin position="42"/>
        <end position="63"/>
    </location>
</feature>
<organism evidence="2 3">
    <name type="scientific">Micromonospora peucetia</name>
    <dbReference type="NCBI Taxonomy" id="47871"/>
    <lineage>
        <taxon>Bacteria</taxon>
        <taxon>Bacillati</taxon>
        <taxon>Actinomycetota</taxon>
        <taxon>Actinomycetes</taxon>
        <taxon>Micromonosporales</taxon>
        <taxon>Micromonosporaceae</taxon>
        <taxon>Micromonospora</taxon>
    </lineage>
</organism>
<accession>A0A1C6W5Y9</accession>
<gene>
    <name evidence="2" type="ORF">GA0070608_6319</name>
</gene>
<proteinExistence type="predicted"/>
<protein>
    <submittedName>
        <fullName evidence="2">Uncharacterized protein</fullName>
    </submittedName>
</protein>
<dbReference type="EMBL" id="FMIC01000002">
    <property type="protein sequence ID" value="SCL73999.1"/>
    <property type="molecule type" value="Genomic_DNA"/>
</dbReference>
<evidence type="ECO:0000313" key="2">
    <source>
        <dbReference type="EMBL" id="SCL73999.1"/>
    </source>
</evidence>
<dbReference type="Proteomes" id="UP000199343">
    <property type="component" value="Unassembled WGS sequence"/>
</dbReference>
<evidence type="ECO:0000256" key="1">
    <source>
        <dbReference type="SAM" id="MobiDB-lite"/>
    </source>
</evidence>
<sequence length="114" mass="11460">MGVVAFRWVVSGATNEPLPWCTSIQLPSPPAGAMNPALGNCSTGPRRPPGTSRPVAGASAGRHAAGGPGAAGWERTARGEVPDRPMVRDLVAVVARSTAAPAGLARLAATLQVT</sequence>
<evidence type="ECO:0000313" key="3">
    <source>
        <dbReference type="Proteomes" id="UP000199343"/>
    </source>
</evidence>
<name>A0A1C6W5Y9_9ACTN</name>
<reference evidence="2 3" key="1">
    <citation type="submission" date="2016-06" db="EMBL/GenBank/DDBJ databases">
        <authorList>
            <person name="Kjaerup R.B."/>
            <person name="Dalgaard T.S."/>
            <person name="Juul-Madsen H.R."/>
        </authorList>
    </citation>
    <scope>NUCLEOTIDE SEQUENCE [LARGE SCALE GENOMIC DNA]</scope>
    <source>
        <strain evidence="2 3">DSM 43363</strain>
    </source>
</reference>
<dbReference type="AlphaFoldDB" id="A0A1C6W5Y9"/>
<feature type="region of interest" description="Disordered" evidence="1">
    <location>
        <begin position="29"/>
        <end position="81"/>
    </location>
</feature>